<accession>A0A4C1ZZ84</accession>
<dbReference type="Gene3D" id="1.10.10.10">
    <property type="entry name" value="Winged helix-like DNA-binding domain superfamily/Winged helix DNA-binding domain"/>
    <property type="match status" value="1"/>
</dbReference>
<organism evidence="2 3">
    <name type="scientific">Eumeta variegata</name>
    <name type="common">Bagworm moth</name>
    <name type="synonym">Eumeta japonica</name>
    <dbReference type="NCBI Taxonomy" id="151549"/>
    <lineage>
        <taxon>Eukaryota</taxon>
        <taxon>Metazoa</taxon>
        <taxon>Ecdysozoa</taxon>
        <taxon>Arthropoda</taxon>
        <taxon>Hexapoda</taxon>
        <taxon>Insecta</taxon>
        <taxon>Pterygota</taxon>
        <taxon>Neoptera</taxon>
        <taxon>Endopterygota</taxon>
        <taxon>Lepidoptera</taxon>
        <taxon>Glossata</taxon>
        <taxon>Ditrysia</taxon>
        <taxon>Tineoidea</taxon>
        <taxon>Psychidae</taxon>
        <taxon>Oiketicinae</taxon>
        <taxon>Eumeta</taxon>
    </lineage>
</organism>
<evidence type="ECO:0000313" key="3">
    <source>
        <dbReference type="Proteomes" id="UP000299102"/>
    </source>
</evidence>
<evidence type="ECO:0000313" key="2">
    <source>
        <dbReference type="EMBL" id="GBP92193.1"/>
    </source>
</evidence>
<evidence type="ECO:0000256" key="1">
    <source>
        <dbReference type="SAM" id="SignalP"/>
    </source>
</evidence>
<gene>
    <name evidence="2" type="ORF">EVAR_62681_1</name>
</gene>
<feature type="signal peptide" evidence="1">
    <location>
        <begin position="1"/>
        <end position="16"/>
    </location>
</feature>
<comment type="caution">
    <text evidence="2">The sequence shown here is derived from an EMBL/GenBank/DDBJ whole genome shotgun (WGS) entry which is preliminary data.</text>
</comment>
<dbReference type="EMBL" id="BGZK01002248">
    <property type="protein sequence ID" value="GBP92193.1"/>
    <property type="molecule type" value="Genomic_DNA"/>
</dbReference>
<keyword evidence="3" id="KW-1185">Reference proteome</keyword>
<name>A0A4C1ZZ84_EUMVA</name>
<dbReference type="Proteomes" id="UP000299102">
    <property type="component" value="Unassembled WGS sequence"/>
</dbReference>
<sequence>MALLAQLFPAVVCTAARYVPVKFMVTMLRLTNRVENGFDATKVVISTLKKDLARDSQKKNLDHVLQALLDEDLSQMQDEFAFTLEVMQRAVSVYGPYKARQ</sequence>
<keyword evidence="1" id="KW-0732">Signal</keyword>
<dbReference type="AlphaFoldDB" id="A0A4C1ZZ84"/>
<protein>
    <submittedName>
        <fullName evidence="2">Uncharacterized protein</fullName>
    </submittedName>
</protein>
<dbReference type="InterPro" id="IPR036388">
    <property type="entry name" value="WH-like_DNA-bd_sf"/>
</dbReference>
<proteinExistence type="predicted"/>
<reference evidence="2 3" key="1">
    <citation type="journal article" date="2019" name="Commun. Biol.">
        <title>The bagworm genome reveals a unique fibroin gene that provides high tensile strength.</title>
        <authorList>
            <person name="Kono N."/>
            <person name="Nakamura H."/>
            <person name="Ohtoshi R."/>
            <person name="Tomita M."/>
            <person name="Numata K."/>
            <person name="Arakawa K."/>
        </authorList>
    </citation>
    <scope>NUCLEOTIDE SEQUENCE [LARGE SCALE GENOMIC DNA]</scope>
</reference>
<feature type="chain" id="PRO_5020035418" evidence="1">
    <location>
        <begin position="17"/>
        <end position="101"/>
    </location>
</feature>